<evidence type="ECO:0000313" key="2">
    <source>
        <dbReference type="Proteomes" id="UP001156706"/>
    </source>
</evidence>
<dbReference type="EMBL" id="BSOG01000003">
    <property type="protein sequence ID" value="GLR14003.1"/>
    <property type="molecule type" value="Genomic_DNA"/>
</dbReference>
<gene>
    <name evidence="1" type="ORF">GCM10007907_27930</name>
</gene>
<sequence>MGNPYDHKAIASIVYNVRDRHEAIAWFYSTLVECAKVLAGIATYAPAEVLFLAPKPRFSCVPTQLPARLTTRAGMASCSVLIATLVKII</sequence>
<organism evidence="1 2">
    <name type="scientific">Chitinimonas prasina</name>
    <dbReference type="NCBI Taxonomy" id="1434937"/>
    <lineage>
        <taxon>Bacteria</taxon>
        <taxon>Pseudomonadati</taxon>
        <taxon>Pseudomonadota</taxon>
        <taxon>Betaproteobacteria</taxon>
        <taxon>Neisseriales</taxon>
        <taxon>Chitinibacteraceae</taxon>
        <taxon>Chitinimonas</taxon>
    </lineage>
</organism>
<protein>
    <submittedName>
        <fullName evidence="1">Uncharacterized protein</fullName>
    </submittedName>
</protein>
<evidence type="ECO:0000313" key="1">
    <source>
        <dbReference type="EMBL" id="GLR14003.1"/>
    </source>
</evidence>
<dbReference type="Proteomes" id="UP001156706">
    <property type="component" value="Unassembled WGS sequence"/>
</dbReference>
<comment type="caution">
    <text evidence="1">The sequence shown here is derived from an EMBL/GenBank/DDBJ whole genome shotgun (WGS) entry which is preliminary data.</text>
</comment>
<name>A0ABQ5YK10_9NEIS</name>
<keyword evidence="2" id="KW-1185">Reference proteome</keyword>
<reference evidence="2" key="1">
    <citation type="journal article" date="2019" name="Int. J. Syst. Evol. Microbiol.">
        <title>The Global Catalogue of Microorganisms (GCM) 10K type strain sequencing project: providing services to taxonomists for standard genome sequencing and annotation.</title>
        <authorList>
            <consortium name="The Broad Institute Genomics Platform"/>
            <consortium name="The Broad Institute Genome Sequencing Center for Infectious Disease"/>
            <person name="Wu L."/>
            <person name="Ma J."/>
        </authorList>
    </citation>
    <scope>NUCLEOTIDE SEQUENCE [LARGE SCALE GENOMIC DNA]</scope>
    <source>
        <strain evidence="2">NBRC 110044</strain>
    </source>
</reference>
<accession>A0ABQ5YK10</accession>
<proteinExistence type="predicted"/>